<evidence type="ECO:0000256" key="5">
    <source>
        <dbReference type="ARBA" id="ARBA00022842"/>
    </source>
</evidence>
<evidence type="ECO:0000256" key="9">
    <source>
        <dbReference type="ARBA" id="ARBA00023172"/>
    </source>
</evidence>
<reference evidence="11" key="2">
    <citation type="submission" date="2021-04" db="EMBL/GenBank/DDBJ databases">
        <authorList>
            <person name="Podell S."/>
        </authorList>
    </citation>
    <scope>NUCLEOTIDE SEQUENCE</scope>
    <source>
        <strain evidence="11">Hildebrandi</strain>
    </source>
</reference>
<dbReference type="InterPro" id="IPR039537">
    <property type="entry name" value="Retrotran_Ty1/copia-like"/>
</dbReference>
<protein>
    <submittedName>
        <fullName evidence="11">Integrase core domain containing protein</fullName>
    </submittedName>
</protein>
<accession>A0A9K3M1U7</accession>
<gene>
    <name evidence="11" type="ORF">IV203_018520</name>
</gene>
<evidence type="ECO:0000313" key="11">
    <source>
        <dbReference type="EMBL" id="KAG7372377.1"/>
    </source>
</evidence>
<dbReference type="GO" id="GO:0004519">
    <property type="term" value="F:endonuclease activity"/>
    <property type="evidence" value="ECO:0007669"/>
    <property type="project" value="UniProtKB-KW"/>
</dbReference>
<dbReference type="OrthoDB" id="166608at2759"/>
<evidence type="ECO:0000256" key="7">
    <source>
        <dbReference type="ARBA" id="ARBA00022918"/>
    </source>
</evidence>
<keyword evidence="9" id="KW-0233">DNA recombination</keyword>
<evidence type="ECO:0000259" key="10">
    <source>
        <dbReference type="PROSITE" id="PS50994"/>
    </source>
</evidence>
<organism evidence="11 12">
    <name type="scientific">Nitzschia inconspicua</name>
    <dbReference type="NCBI Taxonomy" id="303405"/>
    <lineage>
        <taxon>Eukaryota</taxon>
        <taxon>Sar</taxon>
        <taxon>Stramenopiles</taxon>
        <taxon>Ochrophyta</taxon>
        <taxon>Bacillariophyta</taxon>
        <taxon>Bacillariophyceae</taxon>
        <taxon>Bacillariophycidae</taxon>
        <taxon>Bacillariales</taxon>
        <taxon>Bacillariaceae</taxon>
        <taxon>Nitzschia</taxon>
    </lineage>
</organism>
<keyword evidence="12" id="KW-1185">Reference proteome</keyword>
<evidence type="ECO:0000256" key="1">
    <source>
        <dbReference type="ARBA" id="ARBA00022722"/>
    </source>
</evidence>
<keyword evidence="2" id="KW-0479">Metal-binding</keyword>
<evidence type="ECO:0000313" key="12">
    <source>
        <dbReference type="Proteomes" id="UP000693970"/>
    </source>
</evidence>
<dbReference type="InterPro" id="IPR001584">
    <property type="entry name" value="Integrase_cat-core"/>
</dbReference>
<evidence type="ECO:0000256" key="6">
    <source>
        <dbReference type="ARBA" id="ARBA00022908"/>
    </source>
</evidence>
<sequence>MPDKYRIQILDSDDVPIHTIDTDPIYAAEEINQDRVLTVTQPETARRKHSVEQHLLHQRLGHRAISTLLLAEEDDVWADVRMIPDQEKFCQTCKITTAHKANRGSSPLEQLDDLVPGMCVMVDIVKNPVSESITSNTYYPFYLTATDLASHFFVPIGMKRKTADNVFAALQEWATSYGPSAEFNLSMLSRIHGDYDSAFHSEELCAKAAQYFIKVSFAAPRHQEQNGIHEANWQHIRNLAFAMMNQARVPKKFFHFAFEHAWKVHAVLPHKALTHADGKVQTPLGVYEGKPVGIESFRVLFCLVVMTCDSINLRSKNAYGQKVITSYNRQNNPQRGIRGIHVGLPRHNTGYLVYVLQMNSVLHCNDVYFDENFESTLAYTPSRHPAHFDIVVTDAPPHDDDNVEQTGSPLWFCNKKSSPYGKPMQTFAKPMTLTSMLHMMTLMTTHLSKVLIPCPLS</sequence>
<dbReference type="GO" id="GO:0003887">
    <property type="term" value="F:DNA-directed DNA polymerase activity"/>
    <property type="evidence" value="ECO:0007669"/>
    <property type="project" value="UniProtKB-KW"/>
</dbReference>
<keyword evidence="4" id="KW-0378">Hydrolase</keyword>
<dbReference type="GO" id="GO:0006310">
    <property type="term" value="P:DNA recombination"/>
    <property type="evidence" value="ECO:0007669"/>
    <property type="project" value="UniProtKB-KW"/>
</dbReference>
<keyword evidence="7" id="KW-0695">RNA-directed DNA polymerase</keyword>
<dbReference type="PANTHER" id="PTHR42648">
    <property type="entry name" value="TRANSPOSASE, PUTATIVE-RELATED"/>
    <property type="match status" value="1"/>
</dbReference>
<name>A0A9K3M1U7_9STRA</name>
<dbReference type="Proteomes" id="UP000693970">
    <property type="component" value="Unassembled WGS sequence"/>
</dbReference>
<feature type="domain" description="Integrase catalytic" evidence="10">
    <location>
        <begin position="112"/>
        <end position="291"/>
    </location>
</feature>
<dbReference type="EMBL" id="JAGRRH010000003">
    <property type="protein sequence ID" value="KAG7372377.1"/>
    <property type="molecule type" value="Genomic_DNA"/>
</dbReference>
<keyword evidence="5" id="KW-0460">Magnesium</keyword>
<dbReference type="PROSITE" id="PS50994">
    <property type="entry name" value="INTEGRASE"/>
    <property type="match status" value="1"/>
</dbReference>
<evidence type="ECO:0000256" key="2">
    <source>
        <dbReference type="ARBA" id="ARBA00022723"/>
    </source>
</evidence>
<dbReference type="GO" id="GO:0003964">
    <property type="term" value="F:RNA-directed DNA polymerase activity"/>
    <property type="evidence" value="ECO:0007669"/>
    <property type="project" value="UniProtKB-KW"/>
</dbReference>
<proteinExistence type="predicted"/>
<keyword evidence="6" id="KW-0229">DNA integration</keyword>
<evidence type="ECO:0000256" key="3">
    <source>
        <dbReference type="ARBA" id="ARBA00022759"/>
    </source>
</evidence>
<keyword evidence="8" id="KW-0548">Nucleotidyltransferase</keyword>
<dbReference type="GO" id="GO:0016787">
    <property type="term" value="F:hydrolase activity"/>
    <property type="evidence" value="ECO:0007669"/>
    <property type="project" value="UniProtKB-KW"/>
</dbReference>
<dbReference type="GO" id="GO:0046872">
    <property type="term" value="F:metal ion binding"/>
    <property type="evidence" value="ECO:0007669"/>
    <property type="project" value="UniProtKB-KW"/>
</dbReference>
<keyword evidence="3" id="KW-0255">Endonuclease</keyword>
<dbReference type="AlphaFoldDB" id="A0A9K3M1U7"/>
<dbReference type="GO" id="GO:0015074">
    <property type="term" value="P:DNA integration"/>
    <property type="evidence" value="ECO:0007669"/>
    <property type="project" value="UniProtKB-KW"/>
</dbReference>
<dbReference type="PANTHER" id="PTHR42648:SF11">
    <property type="entry name" value="TRANSPOSON TY4-P GAG-POL POLYPROTEIN"/>
    <property type="match status" value="1"/>
</dbReference>
<reference evidence="11" key="1">
    <citation type="journal article" date="2021" name="Sci. Rep.">
        <title>Diploid genomic architecture of Nitzschia inconspicua, an elite biomass production diatom.</title>
        <authorList>
            <person name="Oliver A."/>
            <person name="Podell S."/>
            <person name="Pinowska A."/>
            <person name="Traller J.C."/>
            <person name="Smith S.R."/>
            <person name="McClure R."/>
            <person name="Beliaev A."/>
            <person name="Bohutskyi P."/>
            <person name="Hill E.A."/>
            <person name="Rabines A."/>
            <person name="Zheng H."/>
            <person name="Allen L.Z."/>
            <person name="Kuo A."/>
            <person name="Grigoriev I.V."/>
            <person name="Allen A.E."/>
            <person name="Hazlebeck D."/>
            <person name="Allen E.E."/>
        </authorList>
    </citation>
    <scope>NUCLEOTIDE SEQUENCE</scope>
    <source>
        <strain evidence="11">Hildebrandi</strain>
    </source>
</reference>
<keyword evidence="8" id="KW-0239">DNA-directed DNA polymerase</keyword>
<keyword evidence="8" id="KW-0808">Transferase</keyword>
<evidence type="ECO:0000256" key="8">
    <source>
        <dbReference type="ARBA" id="ARBA00022932"/>
    </source>
</evidence>
<comment type="caution">
    <text evidence="11">The sequence shown here is derived from an EMBL/GenBank/DDBJ whole genome shotgun (WGS) entry which is preliminary data.</text>
</comment>
<keyword evidence="1" id="KW-0540">Nuclease</keyword>
<evidence type="ECO:0000256" key="4">
    <source>
        <dbReference type="ARBA" id="ARBA00022801"/>
    </source>
</evidence>